<reference evidence="8" key="1">
    <citation type="submission" date="2018-06" db="EMBL/GenBank/DDBJ databases">
        <title>Genome assembly of Danube salmon.</title>
        <authorList>
            <person name="Macqueen D.J."/>
            <person name="Gundappa M.K."/>
        </authorList>
    </citation>
    <scope>NUCLEOTIDE SEQUENCE [LARGE SCALE GENOMIC DNA]</scope>
</reference>
<keyword evidence="4" id="KW-0863">Zinc-finger</keyword>
<dbReference type="InterPro" id="IPR051712">
    <property type="entry name" value="ARTD-AVP"/>
</dbReference>
<reference evidence="7" key="2">
    <citation type="submission" date="2025-08" db="UniProtKB">
        <authorList>
            <consortium name="Ensembl"/>
        </authorList>
    </citation>
    <scope>IDENTIFICATION</scope>
</reference>
<keyword evidence="3" id="KW-0677">Repeat</keyword>
<dbReference type="InterPro" id="IPR057602">
    <property type="entry name" value="Zfn-CCCH_PARP12"/>
</dbReference>
<dbReference type="STRING" id="62062.ENSHHUP00000056858"/>
<dbReference type="PANTHER" id="PTHR45740">
    <property type="entry name" value="POLY [ADP-RIBOSE] POLYMERASE"/>
    <property type="match status" value="1"/>
</dbReference>
<proteinExistence type="predicted"/>
<keyword evidence="8" id="KW-1185">Reference proteome</keyword>
<evidence type="ECO:0000256" key="1">
    <source>
        <dbReference type="ARBA" id="ARBA00022553"/>
    </source>
</evidence>
<dbReference type="Proteomes" id="UP000314982">
    <property type="component" value="Unassembled WGS sequence"/>
</dbReference>
<dbReference type="GO" id="GO:0005634">
    <property type="term" value="C:nucleus"/>
    <property type="evidence" value="ECO:0007669"/>
    <property type="project" value="TreeGrafter"/>
</dbReference>
<evidence type="ECO:0000256" key="2">
    <source>
        <dbReference type="ARBA" id="ARBA00022723"/>
    </source>
</evidence>
<sequence>MAQQVLLKVICNHQGTLDYAYLADIVCGADIICALDKLVENDVFSIAVCNGNKRIIAKTKVRRCRAQQCDGCNDLHLCKSYLFGDCKNSRGRRTCRFGHDLHSEHNSIVLREHKLETLSRQELRQLLLQNDNSLLPPVRANRFNFEICLCISNFSFIRSVTDSHSVSHVS</sequence>
<evidence type="ECO:0000256" key="3">
    <source>
        <dbReference type="ARBA" id="ARBA00022737"/>
    </source>
</evidence>
<dbReference type="AlphaFoldDB" id="A0A4W5P448"/>
<evidence type="ECO:0000256" key="4">
    <source>
        <dbReference type="ARBA" id="ARBA00022771"/>
    </source>
</evidence>
<protein>
    <recommendedName>
        <fullName evidence="6">PARP12-like CCCH zinc finger tandem domain-containing protein</fullName>
    </recommendedName>
</protein>
<dbReference type="GeneTree" id="ENSGT01030000234982"/>
<dbReference type="GO" id="GO:0008270">
    <property type="term" value="F:zinc ion binding"/>
    <property type="evidence" value="ECO:0007669"/>
    <property type="project" value="UniProtKB-KW"/>
</dbReference>
<dbReference type="GO" id="GO:0003950">
    <property type="term" value="F:NAD+ poly-ADP-ribosyltransferase activity"/>
    <property type="evidence" value="ECO:0007669"/>
    <property type="project" value="TreeGrafter"/>
</dbReference>
<evidence type="ECO:0000256" key="5">
    <source>
        <dbReference type="ARBA" id="ARBA00022833"/>
    </source>
</evidence>
<keyword evidence="2" id="KW-0479">Metal-binding</keyword>
<dbReference type="PANTHER" id="PTHR45740:SF15">
    <property type="entry name" value="ZINC FINGER CCCH TYPE DOMAIN CONTAINING 1-LIKE"/>
    <property type="match status" value="1"/>
</dbReference>
<evidence type="ECO:0000313" key="7">
    <source>
        <dbReference type="Ensembl" id="ENSHHUP00000056858.1"/>
    </source>
</evidence>
<dbReference type="GO" id="GO:1990404">
    <property type="term" value="F:NAD+-protein mono-ADP-ribosyltransferase activity"/>
    <property type="evidence" value="ECO:0007669"/>
    <property type="project" value="TreeGrafter"/>
</dbReference>
<evidence type="ECO:0000313" key="8">
    <source>
        <dbReference type="Proteomes" id="UP000314982"/>
    </source>
</evidence>
<evidence type="ECO:0000259" key="6">
    <source>
        <dbReference type="Pfam" id="PF25261"/>
    </source>
</evidence>
<organism evidence="7 8">
    <name type="scientific">Hucho hucho</name>
    <name type="common">huchen</name>
    <dbReference type="NCBI Taxonomy" id="62062"/>
    <lineage>
        <taxon>Eukaryota</taxon>
        <taxon>Metazoa</taxon>
        <taxon>Chordata</taxon>
        <taxon>Craniata</taxon>
        <taxon>Vertebrata</taxon>
        <taxon>Euteleostomi</taxon>
        <taxon>Actinopterygii</taxon>
        <taxon>Neopterygii</taxon>
        <taxon>Teleostei</taxon>
        <taxon>Protacanthopterygii</taxon>
        <taxon>Salmoniformes</taxon>
        <taxon>Salmonidae</taxon>
        <taxon>Salmoninae</taxon>
        <taxon>Hucho</taxon>
    </lineage>
</organism>
<dbReference type="Ensembl" id="ENSHHUT00000058815.1">
    <property type="protein sequence ID" value="ENSHHUP00000056858.1"/>
    <property type="gene ID" value="ENSHHUG00000033924.1"/>
</dbReference>
<keyword evidence="5" id="KW-0862">Zinc</keyword>
<reference evidence="7" key="3">
    <citation type="submission" date="2025-09" db="UniProtKB">
        <authorList>
            <consortium name="Ensembl"/>
        </authorList>
    </citation>
    <scope>IDENTIFICATION</scope>
</reference>
<accession>A0A4W5P448</accession>
<feature type="domain" description="PARP12-like CCCH zinc finger tandem" evidence="6">
    <location>
        <begin position="62"/>
        <end position="106"/>
    </location>
</feature>
<keyword evidence="1" id="KW-0597">Phosphoprotein</keyword>
<dbReference type="Pfam" id="PF25261">
    <property type="entry name" value="zf-CCCH_PARP12"/>
    <property type="match status" value="1"/>
</dbReference>
<name>A0A4W5P448_9TELE</name>